<dbReference type="GO" id="GO:0016020">
    <property type="term" value="C:membrane"/>
    <property type="evidence" value="ECO:0007669"/>
    <property type="project" value="TreeGrafter"/>
</dbReference>
<dbReference type="InParanoid" id="A0A0C3GQ87"/>
<dbReference type="AlphaFoldDB" id="A0A0C3GQ87"/>
<dbReference type="PANTHER" id="PTHR43798">
    <property type="entry name" value="MONOACYLGLYCEROL LIPASE"/>
    <property type="match status" value="1"/>
</dbReference>
<accession>A0A0C3GQ87</accession>
<dbReference type="InterPro" id="IPR000073">
    <property type="entry name" value="AB_hydrolase_1"/>
</dbReference>
<dbReference type="InterPro" id="IPR050266">
    <property type="entry name" value="AB_hydrolase_sf"/>
</dbReference>
<sequence>MAARRSKNPHLIDLEVGYMRLKSKPSAKLSFSLLPGKCHSNHANSLIIFLSGLENPQSIWKPTITAFVAKSQEEGWPTILTYDRFGSGRSDGDPADIGKDPDNWHDVLDVVRDLRELVISIADTQRYVQQDINKLRIILVGHSLGCAVARLYAQTYPRTVTHLLLLDSAPSIRDPVAMIPDPLALDFSVSDLPLGITAKMCENSRANFRRSSHNPNTANTEGLNWKHLIDQLPHPHEPMLEGPDGAGPLITIVKHDPIILAKQYREFLGNPEIVTRTYQEPRWSRFLEKLTHITDRHFSRGPITAKGCGHYIPLENPELVAEELKKLLHRNNRVKSCL</sequence>
<keyword evidence="3" id="KW-1185">Reference proteome</keyword>
<dbReference type="OrthoDB" id="3466836at2759"/>
<feature type="domain" description="AB hydrolase-1" evidence="1">
    <location>
        <begin position="47"/>
        <end position="322"/>
    </location>
</feature>
<dbReference type="HOGENOM" id="CLU_044619_0_0_1"/>
<dbReference type="PANTHER" id="PTHR43798:SF33">
    <property type="entry name" value="HYDROLASE, PUTATIVE (AFU_ORTHOLOGUE AFUA_2G14860)-RELATED"/>
    <property type="match status" value="1"/>
</dbReference>
<name>A0A0C3GQ87_OIDMZ</name>
<reference evidence="2 3" key="1">
    <citation type="submission" date="2014-04" db="EMBL/GenBank/DDBJ databases">
        <authorList>
            <consortium name="DOE Joint Genome Institute"/>
            <person name="Kuo A."/>
            <person name="Martino E."/>
            <person name="Perotto S."/>
            <person name="Kohler A."/>
            <person name="Nagy L.G."/>
            <person name="Floudas D."/>
            <person name="Copeland A."/>
            <person name="Barry K.W."/>
            <person name="Cichocki N."/>
            <person name="Veneault-Fourrey C."/>
            <person name="LaButti K."/>
            <person name="Lindquist E.A."/>
            <person name="Lipzen A."/>
            <person name="Lundell T."/>
            <person name="Morin E."/>
            <person name="Murat C."/>
            <person name="Sun H."/>
            <person name="Tunlid A."/>
            <person name="Henrissat B."/>
            <person name="Grigoriev I.V."/>
            <person name="Hibbett D.S."/>
            <person name="Martin F."/>
            <person name="Nordberg H.P."/>
            <person name="Cantor M.N."/>
            <person name="Hua S.X."/>
        </authorList>
    </citation>
    <scope>NUCLEOTIDE SEQUENCE [LARGE SCALE GENOMIC DNA]</scope>
    <source>
        <strain evidence="2 3">Zn</strain>
    </source>
</reference>
<evidence type="ECO:0000313" key="3">
    <source>
        <dbReference type="Proteomes" id="UP000054321"/>
    </source>
</evidence>
<dbReference type="Proteomes" id="UP000054321">
    <property type="component" value="Unassembled WGS sequence"/>
</dbReference>
<evidence type="ECO:0000259" key="1">
    <source>
        <dbReference type="Pfam" id="PF12697"/>
    </source>
</evidence>
<dbReference type="SUPFAM" id="SSF53474">
    <property type="entry name" value="alpha/beta-Hydrolases"/>
    <property type="match status" value="1"/>
</dbReference>
<dbReference type="EMBL" id="KN832912">
    <property type="protein sequence ID" value="KIM92651.1"/>
    <property type="molecule type" value="Genomic_DNA"/>
</dbReference>
<dbReference type="Pfam" id="PF12697">
    <property type="entry name" value="Abhydrolase_6"/>
    <property type="match status" value="1"/>
</dbReference>
<organism evidence="2 3">
    <name type="scientific">Oidiodendron maius (strain Zn)</name>
    <dbReference type="NCBI Taxonomy" id="913774"/>
    <lineage>
        <taxon>Eukaryota</taxon>
        <taxon>Fungi</taxon>
        <taxon>Dikarya</taxon>
        <taxon>Ascomycota</taxon>
        <taxon>Pezizomycotina</taxon>
        <taxon>Leotiomycetes</taxon>
        <taxon>Leotiomycetes incertae sedis</taxon>
        <taxon>Myxotrichaceae</taxon>
        <taxon>Oidiodendron</taxon>
    </lineage>
</organism>
<gene>
    <name evidence="2" type="ORF">OIDMADRAFT_139317</name>
</gene>
<reference evidence="3" key="2">
    <citation type="submission" date="2015-01" db="EMBL/GenBank/DDBJ databases">
        <title>Evolutionary Origins and Diversification of the Mycorrhizal Mutualists.</title>
        <authorList>
            <consortium name="DOE Joint Genome Institute"/>
            <consortium name="Mycorrhizal Genomics Consortium"/>
            <person name="Kohler A."/>
            <person name="Kuo A."/>
            <person name="Nagy L.G."/>
            <person name="Floudas D."/>
            <person name="Copeland A."/>
            <person name="Barry K.W."/>
            <person name="Cichocki N."/>
            <person name="Veneault-Fourrey C."/>
            <person name="LaButti K."/>
            <person name="Lindquist E.A."/>
            <person name="Lipzen A."/>
            <person name="Lundell T."/>
            <person name="Morin E."/>
            <person name="Murat C."/>
            <person name="Riley R."/>
            <person name="Ohm R."/>
            <person name="Sun H."/>
            <person name="Tunlid A."/>
            <person name="Henrissat B."/>
            <person name="Grigoriev I.V."/>
            <person name="Hibbett D.S."/>
            <person name="Martin F."/>
        </authorList>
    </citation>
    <scope>NUCLEOTIDE SEQUENCE [LARGE SCALE GENOMIC DNA]</scope>
    <source>
        <strain evidence="3">Zn</strain>
    </source>
</reference>
<protein>
    <recommendedName>
        <fullName evidence="1">AB hydrolase-1 domain-containing protein</fullName>
    </recommendedName>
</protein>
<dbReference type="Gene3D" id="3.40.50.1820">
    <property type="entry name" value="alpha/beta hydrolase"/>
    <property type="match status" value="1"/>
</dbReference>
<proteinExistence type="predicted"/>
<evidence type="ECO:0000313" key="2">
    <source>
        <dbReference type="EMBL" id="KIM92651.1"/>
    </source>
</evidence>
<dbReference type="InterPro" id="IPR029058">
    <property type="entry name" value="AB_hydrolase_fold"/>
</dbReference>